<protein>
    <submittedName>
        <fullName evidence="9">ABC transporter permease subunit</fullName>
    </submittedName>
</protein>
<evidence type="ECO:0000256" key="4">
    <source>
        <dbReference type="ARBA" id="ARBA00022692"/>
    </source>
</evidence>
<feature type="transmembrane region" description="Helical" evidence="7">
    <location>
        <begin position="12"/>
        <end position="33"/>
    </location>
</feature>
<evidence type="ECO:0000256" key="7">
    <source>
        <dbReference type="RuleBase" id="RU363032"/>
    </source>
</evidence>
<feature type="transmembrane region" description="Helical" evidence="7">
    <location>
        <begin position="111"/>
        <end position="133"/>
    </location>
</feature>
<proteinExistence type="inferred from homology"/>
<keyword evidence="6 7" id="KW-0472">Membrane</keyword>
<dbReference type="CDD" id="cd06261">
    <property type="entry name" value="TM_PBP2"/>
    <property type="match status" value="1"/>
</dbReference>
<dbReference type="Gene3D" id="1.10.3720.10">
    <property type="entry name" value="MetI-like"/>
    <property type="match status" value="1"/>
</dbReference>
<evidence type="ECO:0000313" key="9">
    <source>
        <dbReference type="EMBL" id="NOU65269.1"/>
    </source>
</evidence>
<keyword evidence="3" id="KW-1003">Cell membrane</keyword>
<evidence type="ECO:0000256" key="5">
    <source>
        <dbReference type="ARBA" id="ARBA00022989"/>
    </source>
</evidence>
<evidence type="ECO:0000259" key="8">
    <source>
        <dbReference type="PROSITE" id="PS50928"/>
    </source>
</evidence>
<dbReference type="Pfam" id="PF00528">
    <property type="entry name" value="BPD_transp_1"/>
    <property type="match status" value="1"/>
</dbReference>
<dbReference type="Proteomes" id="UP000653578">
    <property type="component" value="Unassembled WGS sequence"/>
</dbReference>
<feature type="transmembrane region" description="Helical" evidence="7">
    <location>
        <begin position="245"/>
        <end position="266"/>
    </location>
</feature>
<sequence length="280" mass="31740">MNNNQQGILRNLPIYTALSLISLVILFPFLWMITTSLKDPTKIFLFPPQWIPDPISWSNFKQVFVKQPEFPLYFFNSAYIAIVVTIATCLFAALAGYAFGKMNFRFKNIIFLILLTGMMIPTEVTAIPMFVWMSKLHLTDTHFPLIVPSVLGAGGIFGVFLLRQFFIMVPDELEEAAKIDGCTPWTTFWRIMLPLSTPALSTLAIFTFLHSWDNYFDPLIYISDNKLFTLPVGLKLFTDTAGTDWHLLMAASVMATVPLLLVFFIAQKRFIEGVALTGLK</sequence>
<comment type="subcellular location">
    <subcellularLocation>
        <location evidence="1 7">Cell membrane</location>
        <topology evidence="1 7">Multi-pass membrane protein</topology>
    </subcellularLocation>
</comment>
<dbReference type="EMBL" id="WHNY01000041">
    <property type="protein sequence ID" value="NOU65269.1"/>
    <property type="molecule type" value="Genomic_DNA"/>
</dbReference>
<feature type="transmembrane region" description="Helical" evidence="7">
    <location>
        <begin position="187"/>
        <end position="209"/>
    </location>
</feature>
<dbReference type="PANTHER" id="PTHR43744">
    <property type="entry name" value="ABC TRANSPORTER PERMEASE PROTEIN MG189-RELATED-RELATED"/>
    <property type="match status" value="1"/>
</dbReference>
<keyword evidence="4 7" id="KW-0812">Transmembrane</keyword>
<comment type="caution">
    <text evidence="9">The sequence shown here is derived from an EMBL/GenBank/DDBJ whole genome shotgun (WGS) entry which is preliminary data.</text>
</comment>
<feature type="transmembrane region" description="Helical" evidence="7">
    <location>
        <begin position="145"/>
        <end position="166"/>
    </location>
</feature>
<feature type="transmembrane region" description="Helical" evidence="7">
    <location>
        <begin position="78"/>
        <end position="99"/>
    </location>
</feature>
<accession>A0ABX1XBA1</accession>
<evidence type="ECO:0000256" key="2">
    <source>
        <dbReference type="ARBA" id="ARBA00022448"/>
    </source>
</evidence>
<dbReference type="InterPro" id="IPR000515">
    <property type="entry name" value="MetI-like"/>
</dbReference>
<keyword evidence="5 7" id="KW-1133">Transmembrane helix</keyword>
<dbReference type="InterPro" id="IPR035906">
    <property type="entry name" value="MetI-like_sf"/>
</dbReference>
<evidence type="ECO:0000256" key="1">
    <source>
        <dbReference type="ARBA" id="ARBA00004651"/>
    </source>
</evidence>
<evidence type="ECO:0000256" key="3">
    <source>
        <dbReference type="ARBA" id="ARBA00022475"/>
    </source>
</evidence>
<dbReference type="SUPFAM" id="SSF161098">
    <property type="entry name" value="MetI-like"/>
    <property type="match status" value="1"/>
</dbReference>
<name>A0ABX1XBA1_9BACL</name>
<keyword evidence="10" id="KW-1185">Reference proteome</keyword>
<dbReference type="PROSITE" id="PS50928">
    <property type="entry name" value="ABC_TM1"/>
    <property type="match status" value="1"/>
</dbReference>
<evidence type="ECO:0000256" key="6">
    <source>
        <dbReference type="ARBA" id="ARBA00023136"/>
    </source>
</evidence>
<gene>
    <name evidence="9" type="ORF">GC096_14610</name>
</gene>
<dbReference type="PANTHER" id="PTHR43744:SF12">
    <property type="entry name" value="ABC TRANSPORTER PERMEASE PROTEIN MG189-RELATED"/>
    <property type="match status" value="1"/>
</dbReference>
<reference evidence="9 10" key="1">
    <citation type="submission" date="2019-10" db="EMBL/GenBank/DDBJ databases">
        <title>Description of Paenibacillus humi sp. nov.</title>
        <authorList>
            <person name="Carlier A."/>
            <person name="Qi S."/>
        </authorList>
    </citation>
    <scope>NUCLEOTIDE SEQUENCE [LARGE SCALE GENOMIC DNA]</scope>
    <source>
        <strain evidence="9 10">LMG 31461</strain>
    </source>
</reference>
<feature type="domain" description="ABC transmembrane type-1" evidence="8">
    <location>
        <begin position="74"/>
        <end position="266"/>
    </location>
</feature>
<keyword evidence="2 7" id="KW-0813">Transport</keyword>
<evidence type="ECO:0000313" key="10">
    <source>
        <dbReference type="Proteomes" id="UP000653578"/>
    </source>
</evidence>
<comment type="similarity">
    <text evidence="7">Belongs to the binding-protein-dependent transport system permease family.</text>
</comment>
<organism evidence="9 10">
    <name type="scientific">Paenibacillus plantarum</name>
    <dbReference type="NCBI Taxonomy" id="2654975"/>
    <lineage>
        <taxon>Bacteria</taxon>
        <taxon>Bacillati</taxon>
        <taxon>Bacillota</taxon>
        <taxon>Bacilli</taxon>
        <taxon>Bacillales</taxon>
        <taxon>Paenibacillaceae</taxon>
        <taxon>Paenibacillus</taxon>
    </lineage>
</organism>